<comment type="caution">
    <text evidence="1">The sequence shown here is derived from an EMBL/GenBank/DDBJ whole genome shotgun (WGS) entry which is preliminary data.</text>
</comment>
<dbReference type="AlphaFoldDB" id="L8JXS6"/>
<proteinExistence type="predicted"/>
<accession>L8JXS6</accession>
<dbReference type="RefSeq" id="WP_009578950.1">
    <property type="nucleotide sequence ID" value="NZ_AMZN01000022.1"/>
</dbReference>
<dbReference type="OrthoDB" id="798764at2"/>
<evidence type="ECO:0000313" key="1">
    <source>
        <dbReference type="EMBL" id="ELR72434.1"/>
    </source>
</evidence>
<protein>
    <submittedName>
        <fullName evidence="1">Uncharacterized protein</fullName>
    </submittedName>
</protein>
<gene>
    <name evidence="1" type="ORF">C900_01517</name>
</gene>
<name>L8JXS6_9BACT</name>
<organism evidence="1 2">
    <name type="scientific">Fulvivirga imtechensis AK7</name>
    <dbReference type="NCBI Taxonomy" id="1237149"/>
    <lineage>
        <taxon>Bacteria</taxon>
        <taxon>Pseudomonadati</taxon>
        <taxon>Bacteroidota</taxon>
        <taxon>Cytophagia</taxon>
        <taxon>Cytophagales</taxon>
        <taxon>Fulvivirgaceae</taxon>
        <taxon>Fulvivirga</taxon>
    </lineage>
</organism>
<sequence>MSQYKTPTKEAQEEAIKYPNGYVYVIDEAYTDKEEVPPEYIVGCWKVDSQGVIAEPFIPNPNYHIKLS</sequence>
<reference evidence="1 2" key="1">
    <citation type="submission" date="2012-12" db="EMBL/GenBank/DDBJ databases">
        <title>Genome assembly of Fulvivirga imtechensis AK7.</title>
        <authorList>
            <person name="Nupur N."/>
            <person name="Khatri I."/>
            <person name="Kumar R."/>
            <person name="Subramanian S."/>
            <person name="Pinnaka A."/>
        </authorList>
    </citation>
    <scope>NUCLEOTIDE SEQUENCE [LARGE SCALE GENOMIC DNA]</scope>
    <source>
        <strain evidence="1 2">AK7</strain>
    </source>
</reference>
<evidence type="ECO:0000313" key="2">
    <source>
        <dbReference type="Proteomes" id="UP000011135"/>
    </source>
</evidence>
<dbReference type="Proteomes" id="UP000011135">
    <property type="component" value="Unassembled WGS sequence"/>
</dbReference>
<keyword evidence="2" id="KW-1185">Reference proteome</keyword>
<dbReference type="EMBL" id="AMZN01000022">
    <property type="protein sequence ID" value="ELR72434.1"/>
    <property type="molecule type" value="Genomic_DNA"/>
</dbReference>